<organism evidence="10 11">
    <name type="scientific">Thiomicrorhabdus heinhorstiae</name>
    <dbReference type="NCBI Taxonomy" id="2748010"/>
    <lineage>
        <taxon>Bacteria</taxon>
        <taxon>Pseudomonadati</taxon>
        <taxon>Pseudomonadota</taxon>
        <taxon>Gammaproteobacteria</taxon>
        <taxon>Thiotrichales</taxon>
        <taxon>Piscirickettsiaceae</taxon>
        <taxon>Thiomicrorhabdus</taxon>
    </lineage>
</organism>
<evidence type="ECO:0000256" key="2">
    <source>
        <dbReference type="ARBA" id="ARBA00022475"/>
    </source>
</evidence>
<evidence type="ECO:0000256" key="1">
    <source>
        <dbReference type="ARBA" id="ARBA00004401"/>
    </source>
</evidence>
<evidence type="ECO:0000256" key="9">
    <source>
        <dbReference type="NCBIfam" id="TIGR02209"/>
    </source>
</evidence>
<evidence type="ECO:0000313" key="10">
    <source>
        <dbReference type="EMBL" id="MBF6058557.1"/>
    </source>
</evidence>
<evidence type="ECO:0000256" key="5">
    <source>
        <dbReference type="ARBA" id="ARBA00022989"/>
    </source>
</evidence>
<sequence length="109" mass="12740">MPAHLIAFKWRGLFLFIFLVAILGSLVAIVKIQYEIRYLESQYYDVMQQALKAREEWGRLMLEKTHLTSSIRVEQIARSRLHMTSEKDHYETVILPPQSAQAFEVESGQ</sequence>
<evidence type="ECO:0000313" key="11">
    <source>
        <dbReference type="Proteomes" id="UP001193680"/>
    </source>
</evidence>
<evidence type="ECO:0000256" key="4">
    <source>
        <dbReference type="ARBA" id="ARBA00022692"/>
    </source>
</evidence>
<dbReference type="PANTHER" id="PTHR37479">
    <property type="entry name" value="CELL DIVISION PROTEIN FTSL"/>
    <property type="match status" value="1"/>
</dbReference>
<evidence type="ECO:0000256" key="7">
    <source>
        <dbReference type="ARBA" id="ARBA00023306"/>
    </source>
</evidence>
<comment type="function">
    <text evidence="8">Essential cell division protein. May link together the upstream cell division proteins, which are predominantly cytoplasmic, with the downstream cell division proteins, which are predominantly periplasmic.</text>
</comment>
<dbReference type="GO" id="GO:0051301">
    <property type="term" value="P:cell division"/>
    <property type="evidence" value="ECO:0007669"/>
    <property type="project" value="UniProtKB-KW"/>
</dbReference>
<proteinExistence type="inferred from homology"/>
<evidence type="ECO:0000256" key="6">
    <source>
        <dbReference type="ARBA" id="ARBA00023136"/>
    </source>
</evidence>
<dbReference type="NCBIfam" id="TIGR02209">
    <property type="entry name" value="ftsL_broad"/>
    <property type="match status" value="1"/>
</dbReference>
<keyword evidence="11" id="KW-1185">Reference proteome</keyword>
<dbReference type="EMBL" id="JACBGI020000021">
    <property type="protein sequence ID" value="MBF6058557.1"/>
    <property type="molecule type" value="Genomic_DNA"/>
</dbReference>
<name>A0ABS0BXN5_9GAMM</name>
<keyword evidence="6 8" id="KW-0472">Membrane</keyword>
<dbReference type="InterPro" id="IPR011922">
    <property type="entry name" value="Cell_div_FtsL"/>
</dbReference>
<dbReference type="HAMAP" id="MF_00910">
    <property type="entry name" value="FtsL"/>
    <property type="match status" value="1"/>
</dbReference>
<keyword evidence="2 8" id="KW-1003">Cell membrane</keyword>
<accession>A0ABS0BXN5</accession>
<keyword evidence="5 8" id="KW-1133">Transmembrane helix</keyword>
<dbReference type="Pfam" id="PF04999">
    <property type="entry name" value="FtsL"/>
    <property type="match status" value="1"/>
</dbReference>
<dbReference type="PANTHER" id="PTHR37479:SF1">
    <property type="entry name" value="CELL DIVISION PROTEIN FTSL"/>
    <property type="match status" value="1"/>
</dbReference>
<comment type="subcellular location">
    <subcellularLocation>
        <location evidence="8">Cell inner membrane</location>
        <topology evidence="8">Single-pass type II membrane protein</topology>
    </subcellularLocation>
    <subcellularLocation>
        <location evidence="1">Cell membrane</location>
        <topology evidence="1">Single-pass type II membrane protein</topology>
    </subcellularLocation>
    <text evidence="8">Localizes to the division septum where it forms a ring structure.</text>
</comment>
<comment type="similarity">
    <text evidence="8">Belongs to the FtsL family.</text>
</comment>
<keyword evidence="4 8" id="KW-0812">Transmembrane</keyword>
<gene>
    <name evidence="8 10" type="primary">ftsL</name>
    <name evidence="10" type="ORF">H8792_009415</name>
</gene>
<reference evidence="10 11" key="1">
    <citation type="submission" date="2020-11" db="EMBL/GenBank/DDBJ databases">
        <title>Sulfur oxidizing isolate from Hospital Hole Sinkhole.</title>
        <authorList>
            <person name="Scott K.M."/>
        </authorList>
    </citation>
    <scope>NUCLEOTIDE SEQUENCE [LARGE SCALE GENOMIC DNA]</scope>
    <source>
        <strain evidence="10 11">HH1</strain>
    </source>
</reference>
<comment type="subunit">
    <text evidence="8">Part of a complex composed of FtsB, FtsL and FtsQ.</text>
</comment>
<comment type="caution">
    <text evidence="10">The sequence shown here is derived from an EMBL/GenBank/DDBJ whole genome shotgun (WGS) entry which is preliminary data.</text>
</comment>
<protein>
    <recommendedName>
        <fullName evidence="8 9">Cell division protein FtsL</fullName>
    </recommendedName>
</protein>
<dbReference type="Proteomes" id="UP001193680">
    <property type="component" value="Unassembled WGS sequence"/>
</dbReference>
<keyword evidence="7 8" id="KW-0131">Cell cycle</keyword>
<evidence type="ECO:0000256" key="8">
    <source>
        <dbReference type="HAMAP-Rule" id="MF_00910"/>
    </source>
</evidence>
<keyword evidence="3 8" id="KW-0132">Cell division</keyword>
<keyword evidence="8" id="KW-0997">Cell inner membrane</keyword>
<evidence type="ECO:0000256" key="3">
    <source>
        <dbReference type="ARBA" id="ARBA00022618"/>
    </source>
</evidence>